<proteinExistence type="predicted"/>
<sequence>MAATILHINRIKPNQQLSPFIAHYWLWKSTHHPYVPDILPGTGAELLINTGGPLVISQPFHHLLLTGQSVLICPRRTTFKFKKIGESQLISIRFRSSGCYSIFGIPMDELSDQIIDMYQFLPEELIERIIIKSNYAEKIRLLESWLMGRVNPRILTSSAITWAIDRTYYQNNYRGINELQLEVNMSKRTFQRKFKLYTGVDAKYFERTARFQSTLRMQLNNADNNYVDIALDNGYYDQSHFIKEFRYFTGTSPKKYLTKENFMLNHYNK</sequence>
<keyword evidence="2" id="KW-0238">DNA-binding</keyword>
<name>A0ABQ6AFM9_9GAMM</name>
<accession>A0ABQ6AFM9</accession>
<reference evidence="6" key="1">
    <citation type="journal article" date="2019" name="Int. J. Syst. Evol. Microbiol.">
        <title>The Global Catalogue of Microorganisms (GCM) 10K type strain sequencing project: providing services to taxonomists for standard genome sequencing and annotation.</title>
        <authorList>
            <consortium name="The Broad Institute Genomics Platform"/>
            <consortium name="The Broad Institute Genome Sequencing Center for Infectious Disease"/>
            <person name="Wu L."/>
            <person name="Ma J."/>
        </authorList>
    </citation>
    <scope>NUCLEOTIDE SEQUENCE [LARGE SCALE GENOMIC DNA]</scope>
    <source>
        <strain evidence="6">NBRC 105001</strain>
    </source>
</reference>
<evidence type="ECO:0000256" key="3">
    <source>
        <dbReference type="ARBA" id="ARBA00023163"/>
    </source>
</evidence>
<comment type="caution">
    <text evidence="5">The sequence shown here is derived from an EMBL/GenBank/DDBJ whole genome shotgun (WGS) entry which is preliminary data.</text>
</comment>
<dbReference type="Pfam" id="PF12833">
    <property type="entry name" value="HTH_18"/>
    <property type="match status" value="1"/>
</dbReference>
<evidence type="ECO:0000313" key="5">
    <source>
        <dbReference type="EMBL" id="GLR73636.1"/>
    </source>
</evidence>
<protein>
    <submittedName>
        <fullName evidence="5">AraC family transcriptional regulator</fullName>
    </submittedName>
</protein>
<dbReference type="Pfam" id="PF20240">
    <property type="entry name" value="DUF6597"/>
    <property type="match status" value="1"/>
</dbReference>
<keyword evidence="6" id="KW-1185">Reference proteome</keyword>
<evidence type="ECO:0000313" key="6">
    <source>
        <dbReference type="Proteomes" id="UP001156660"/>
    </source>
</evidence>
<evidence type="ECO:0000259" key="4">
    <source>
        <dbReference type="PROSITE" id="PS01124"/>
    </source>
</evidence>
<dbReference type="InterPro" id="IPR009057">
    <property type="entry name" value="Homeodomain-like_sf"/>
</dbReference>
<dbReference type="SMART" id="SM00342">
    <property type="entry name" value="HTH_ARAC"/>
    <property type="match status" value="1"/>
</dbReference>
<dbReference type="InterPro" id="IPR046532">
    <property type="entry name" value="DUF6597"/>
</dbReference>
<dbReference type="Gene3D" id="1.10.10.60">
    <property type="entry name" value="Homeodomain-like"/>
    <property type="match status" value="1"/>
</dbReference>
<evidence type="ECO:0000256" key="2">
    <source>
        <dbReference type="ARBA" id="ARBA00023125"/>
    </source>
</evidence>
<dbReference type="InterPro" id="IPR050204">
    <property type="entry name" value="AraC_XylS_family_regulators"/>
</dbReference>
<keyword evidence="3" id="KW-0804">Transcription</keyword>
<dbReference type="SUPFAM" id="SSF46689">
    <property type="entry name" value="Homeodomain-like"/>
    <property type="match status" value="1"/>
</dbReference>
<dbReference type="EMBL" id="BSOU01000001">
    <property type="protein sequence ID" value="GLR73636.1"/>
    <property type="molecule type" value="Genomic_DNA"/>
</dbReference>
<organism evidence="5 6">
    <name type="scientific">Aliivibrio sifiae</name>
    <dbReference type="NCBI Taxonomy" id="566293"/>
    <lineage>
        <taxon>Bacteria</taxon>
        <taxon>Pseudomonadati</taxon>
        <taxon>Pseudomonadota</taxon>
        <taxon>Gammaproteobacteria</taxon>
        <taxon>Vibrionales</taxon>
        <taxon>Vibrionaceae</taxon>
        <taxon>Aliivibrio</taxon>
    </lineage>
</organism>
<feature type="domain" description="HTH araC/xylS-type" evidence="4">
    <location>
        <begin position="158"/>
        <end position="259"/>
    </location>
</feature>
<dbReference type="Proteomes" id="UP001156660">
    <property type="component" value="Unassembled WGS sequence"/>
</dbReference>
<dbReference type="PROSITE" id="PS01124">
    <property type="entry name" value="HTH_ARAC_FAMILY_2"/>
    <property type="match status" value="1"/>
</dbReference>
<keyword evidence="1" id="KW-0805">Transcription regulation</keyword>
<dbReference type="RefSeq" id="WP_245922139.1">
    <property type="nucleotide sequence ID" value="NZ_BSOU01000001.1"/>
</dbReference>
<dbReference type="InterPro" id="IPR018060">
    <property type="entry name" value="HTH_AraC"/>
</dbReference>
<evidence type="ECO:0000256" key="1">
    <source>
        <dbReference type="ARBA" id="ARBA00023015"/>
    </source>
</evidence>
<dbReference type="PANTHER" id="PTHR46796:SF13">
    <property type="entry name" value="HTH-TYPE TRANSCRIPTIONAL ACTIVATOR RHAS"/>
    <property type="match status" value="1"/>
</dbReference>
<gene>
    <name evidence="5" type="ORF">GCM10007855_05090</name>
</gene>
<dbReference type="PANTHER" id="PTHR46796">
    <property type="entry name" value="HTH-TYPE TRANSCRIPTIONAL ACTIVATOR RHAS-RELATED"/>
    <property type="match status" value="1"/>
</dbReference>